<dbReference type="AlphaFoldDB" id="A0A840IJ85"/>
<comment type="similarity">
    <text evidence="2">Belongs to the AB hydrolase superfamily. FUS2 hydrolase family.</text>
</comment>
<keyword evidence="1" id="KW-0378">Hydrolase</keyword>
<dbReference type="InterPro" id="IPR000073">
    <property type="entry name" value="AB_hydrolase_1"/>
</dbReference>
<dbReference type="PANTHER" id="PTHR22946">
    <property type="entry name" value="DIENELACTONE HYDROLASE DOMAIN-CONTAINING PROTEIN-RELATED"/>
    <property type="match status" value="1"/>
</dbReference>
<dbReference type="PANTHER" id="PTHR22946:SF9">
    <property type="entry name" value="POLYKETIDE TRANSFERASE AF380"/>
    <property type="match status" value="1"/>
</dbReference>
<dbReference type="Gene3D" id="3.40.50.1820">
    <property type="entry name" value="alpha/beta hydrolase"/>
    <property type="match status" value="1"/>
</dbReference>
<dbReference type="GO" id="GO:0052689">
    <property type="term" value="F:carboxylic ester hydrolase activity"/>
    <property type="evidence" value="ECO:0007669"/>
    <property type="project" value="UniProtKB-ARBA"/>
</dbReference>
<sequence length="313" mass="32911">MDRSEVTFDSWGDRCAAWLYRPAPEQAAADPRGLPCVVMAHGFAGVREARLDAFAERFAGAGFAVLLFDYRGFGASEGSPRQLLSIPRQLADWAAALAYARTLDGVDRERIAAWGTSFSGGHVVTTAARDLGLAAAIAQAPFADGLHQALALPLPHALRLTAAALRDETGALVGAPPRMVAAVGPPGSRAVMNSPDAEPGYRAIVPVGSPWRNEVAARICLRLTAYRPVRRAAQVRCPLLVVVCDDDVVTPPAAALKVARAAPRGELVRYAGAGHFDIYVGDLFERAAADQIAFLTQHLLAAPAAGPVPAAVP</sequence>
<organism evidence="4 5">
    <name type="scientific">Conexibacter arvalis</name>
    <dbReference type="NCBI Taxonomy" id="912552"/>
    <lineage>
        <taxon>Bacteria</taxon>
        <taxon>Bacillati</taxon>
        <taxon>Actinomycetota</taxon>
        <taxon>Thermoleophilia</taxon>
        <taxon>Solirubrobacterales</taxon>
        <taxon>Conexibacteraceae</taxon>
        <taxon>Conexibacter</taxon>
    </lineage>
</organism>
<dbReference type="Proteomes" id="UP000585272">
    <property type="component" value="Unassembled WGS sequence"/>
</dbReference>
<evidence type="ECO:0000313" key="5">
    <source>
        <dbReference type="Proteomes" id="UP000585272"/>
    </source>
</evidence>
<reference evidence="4 5" key="1">
    <citation type="submission" date="2020-08" db="EMBL/GenBank/DDBJ databases">
        <title>Genomic Encyclopedia of Archaeal and Bacterial Type Strains, Phase II (KMG-II): from individual species to whole genera.</title>
        <authorList>
            <person name="Goeker M."/>
        </authorList>
    </citation>
    <scope>NUCLEOTIDE SEQUENCE [LARGE SCALE GENOMIC DNA]</scope>
    <source>
        <strain evidence="4 5">DSM 23288</strain>
    </source>
</reference>
<proteinExistence type="inferred from homology"/>
<evidence type="ECO:0000256" key="1">
    <source>
        <dbReference type="ARBA" id="ARBA00022801"/>
    </source>
</evidence>
<dbReference type="InterPro" id="IPR029058">
    <property type="entry name" value="AB_hydrolase_fold"/>
</dbReference>
<evidence type="ECO:0000259" key="3">
    <source>
        <dbReference type="Pfam" id="PF00561"/>
    </source>
</evidence>
<gene>
    <name evidence="4" type="ORF">BDZ31_003601</name>
</gene>
<protein>
    <submittedName>
        <fullName evidence="4">Pimeloyl-ACP methyl ester carboxylesterase</fullName>
    </submittedName>
</protein>
<dbReference type="Gene3D" id="1.10.10.800">
    <property type="match status" value="1"/>
</dbReference>
<keyword evidence="5" id="KW-1185">Reference proteome</keyword>
<dbReference type="InterPro" id="IPR050261">
    <property type="entry name" value="FrsA_esterase"/>
</dbReference>
<name>A0A840IJ85_9ACTN</name>
<dbReference type="RefSeq" id="WP_183343715.1">
    <property type="nucleotide sequence ID" value="NZ_JACHNU010000005.1"/>
</dbReference>
<dbReference type="Pfam" id="PF00561">
    <property type="entry name" value="Abhydrolase_1"/>
    <property type="match status" value="1"/>
</dbReference>
<dbReference type="EMBL" id="JACHNU010000005">
    <property type="protein sequence ID" value="MBB4664000.1"/>
    <property type="molecule type" value="Genomic_DNA"/>
</dbReference>
<comment type="caution">
    <text evidence="4">The sequence shown here is derived from an EMBL/GenBank/DDBJ whole genome shotgun (WGS) entry which is preliminary data.</text>
</comment>
<evidence type="ECO:0000313" key="4">
    <source>
        <dbReference type="EMBL" id="MBB4664000.1"/>
    </source>
</evidence>
<dbReference type="SUPFAM" id="SSF53474">
    <property type="entry name" value="alpha/beta-Hydrolases"/>
    <property type="match status" value="1"/>
</dbReference>
<feature type="domain" description="AB hydrolase-1" evidence="3">
    <location>
        <begin position="35"/>
        <end position="281"/>
    </location>
</feature>
<evidence type="ECO:0000256" key="2">
    <source>
        <dbReference type="ARBA" id="ARBA00038115"/>
    </source>
</evidence>
<accession>A0A840IJ85</accession>